<evidence type="ECO:0000313" key="1">
    <source>
        <dbReference type="EMBL" id="MEW9806808.1"/>
    </source>
</evidence>
<gene>
    <name evidence="1" type="ORF">ABUE31_12520</name>
</gene>
<proteinExistence type="predicted"/>
<name>A0ABV3R1Z2_9HYPH</name>
<dbReference type="RefSeq" id="WP_367723933.1">
    <property type="nucleotide sequence ID" value="NZ_JBFOCH010000042.1"/>
</dbReference>
<evidence type="ECO:0000313" key="2">
    <source>
        <dbReference type="Proteomes" id="UP001556196"/>
    </source>
</evidence>
<sequence>MNLAMQLTMDGMIRALRLKMHALGEDREEIRNRAVRRNAEALVLLSQEARRTRREVGHEPGR</sequence>
<dbReference type="Proteomes" id="UP001556196">
    <property type="component" value="Unassembled WGS sequence"/>
</dbReference>
<reference evidence="1 2" key="1">
    <citation type="submission" date="2024-06" db="EMBL/GenBank/DDBJ databases">
        <authorList>
            <person name="Tuo L."/>
        </authorList>
    </citation>
    <scope>NUCLEOTIDE SEQUENCE [LARGE SCALE GENOMIC DNA]</scope>
    <source>
        <strain evidence="1 2">ZMM04-5</strain>
    </source>
</reference>
<keyword evidence="2" id="KW-1185">Reference proteome</keyword>
<organism evidence="1 2">
    <name type="scientific">Mesorhizobium marinum</name>
    <dbReference type="NCBI Taxonomy" id="3228790"/>
    <lineage>
        <taxon>Bacteria</taxon>
        <taxon>Pseudomonadati</taxon>
        <taxon>Pseudomonadota</taxon>
        <taxon>Alphaproteobacteria</taxon>
        <taxon>Hyphomicrobiales</taxon>
        <taxon>Phyllobacteriaceae</taxon>
        <taxon>Mesorhizobium</taxon>
    </lineage>
</organism>
<comment type="caution">
    <text evidence="1">The sequence shown here is derived from an EMBL/GenBank/DDBJ whole genome shotgun (WGS) entry which is preliminary data.</text>
</comment>
<accession>A0ABV3R1Z2</accession>
<protein>
    <submittedName>
        <fullName evidence="1">Uncharacterized protein</fullName>
    </submittedName>
</protein>
<dbReference type="EMBL" id="JBFOCI010000003">
    <property type="protein sequence ID" value="MEW9806808.1"/>
    <property type="molecule type" value="Genomic_DNA"/>
</dbReference>